<dbReference type="GO" id="GO:0042277">
    <property type="term" value="F:peptide binding"/>
    <property type="evidence" value="ECO:0007669"/>
    <property type="project" value="TreeGrafter"/>
</dbReference>
<accession>A0A6J2VSW4</accession>
<dbReference type="PANTHER" id="PTHR24241:SF20">
    <property type="entry name" value="VASOPRESSIN V2 RECEPTOR"/>
    <property type="match status" value="1"/>
</dbReference>
<keyword evidence="4 10" id="KW-1133">Transmembrane helix</keyword>
<evidence type="ECO:0000256" key="10">
    <source>
        <dbReference type="RuleBase" id="RU046427"/>
    </source>
</evidence>
<keyword evidence="5 10" id="KW-0297">G-protein coupled receptor</keyword>
<keyword evidence="6 10" id="KW-0472">Membrane</keyword>
<keyword evidence="9 10" id="KW-0807">Transducer</keyword>
<dbReference type="OrthoDB" id="5987909at2759"/>
<dbReference type="CTD" id="100004053"/>
<keyword evidence="3 10" id="KW-0812">Transmembrane</keyword>
<protein>
    <submittedName>
        <fullName evidence="14">Arginine vasopressin receptor 2, like</fullName>
    </submittedName>
</protein>
<feature type="transmembrane region" description="Helical" evidence="10">
    <location>
        <begin position="192"/>
        <end position="214"/>
    </location>
</feature>
<sequence>MGEKLNCSSDNSTSGQEHFGTPECADTEGYFALVKAGVLGTIFVLATCSNLFLLQALWRRRKRNTRTQLFLLHLCFADLVVAFFQVLPQLSMEITHRFKGSDFVCRTVKYLQVVGMFASTYMIVAMTIDRYNAVCRPMVSFFRGSFRRYVSIAAAWLISLAFSVPQLFIFSLQEVEKNLYDCWATFIEPWGGKIYITWITLSVFVLPAIILLYCQIKICTGIYFNMKRKALQAATSDGHSCPKGISSAMLKTVKMTFIIILVYTICWTPFFVVQLWSAWSPRSAPSKGLVFVIIMLLASLNSCTNPWIYLYYS</sequence>
<dbReference type="GeneID" id="115816305"/>
<dbReference type="InterPro" id="IPR000276">
    <property type="entry name" value="GPCR_Rhodpsn"/>
</dbReference>
<gene>
    <name evidence="14" type="primary">avpr2l</name>
</gene>
<dbReference type="GO" id="GO:0032870">
    <property type="term" value="P:cellular response to hormone stimulus"/>
    <property type="evidence" value="ECO:0007669"/>
    <property type="project" value="TreeGrafter"/>
</dbReference>
<feature type="transmembrane region" description="Helical" evidence="10">
    <location>
        <begin position="110"/>
        <end position="128"/>
    </location>
</feature>
<comment type="similarity">
    <text evidence="10">Belongs to the G-protein coupled receptor 1 family. Vasopressin/oxytocin receptor subfamily.</text>
</comment>
<evidence type="ECO:0000313" key="14">
    <source>
        <dbReference type="RefSeq" id="XP_030635157.1"/>
    </source>
</evidence>
<evidence type="ECO:0000256" key="5">
    <source>
        <dbReference type="ARBA" id="ARBA00023040"/>
    </source>
</evidence>
<evidence type="ECO:0000256" key="8">
    <source>
        <dbReference type="ARBA" id="ARBA00023180"/>
    </source>
</evidence>
<evidence type="ECO:0000256" key="6">
    <source>
        <dbReference type="ARBA" id="ARBA00023136"/>
    </source>
</evidence>
<evidence type="ECO:0000259" key="12">
    <source>
        <dbReference type="PROSITE" id="PS50262"/>
    </source>
</evidence>
<dbReference type="GO" id="GO:0045907">
    <property type="term" value="P:positive regulation of vasoconstriction"/>
    <property type="evidence" value="ECO:0007669"/>
    <property type="project" value="TreeGrafter"/>
</dbReference>
<feature type="transmembrane region" description="Helical" evidence="10">
    <location>
        <begin position="288"/>
        <end position="312"/>
    </location>
</feature>
<comment type="subcellular location">
    <subcellularLocation>
        <location evidence="1 10">Cell membrane</location>
        <topology evidence="1 10">Multi-pass membrane protein</topology>
    </subcellularLocation>
</comment>
<dbReference type="PANTHER" id="PTHR24241">
    <property type="entry name" value="NEUROPEPTIDE RECEPTOR-RELATED G-PROTEIN COUPLED RECEPTOR"/>
    <property type="match status" value="1"/>
</dbReference>
<keyword evidence="8 10" id="KW-0325">Glycoprotein</keyword>
<evidence type="ECO:0000256" key="11">
    <source>
        <dbReference type="SAM" id="MobiDB-lite"/>
    </source>
</evidence>
<feature type="transmembrane region" description="Helical" evidence="10">
    <location>
        <begin position="70"/>
        <end position="90"/>
    </location>
</feature>
<dbReference type="SUPFAM" id="SSF81321">
    <property type="entry name" value="Family A G protein-coupled receptor-like"/>
    <property type="match status" value="1"/>
</dbReference>
<evidence type="ECO:0000256" key="3">
    <source>
        <dbReference type="ARBA" id="ARBA00022692"/>
    </source>
</evidence>
<keyword evidence="7 10" id="KW-0675">Receptor</keyword>
<name>A0A6J2VSW4_CHACN</name>
<evidence type="ECO:0000313" key="13">
    <source>
        <dbReference type="Proteomes" id="UP000504632"/>
    </source>
</evidence>
<dbReference type="Proteomes" id="UP000504632">
    <property type="component" value="Chromosome 1"/>
</dbReference>
<dbReference type="PRINTS" id="PR00237">
    <property type="entry name" value="GPCRRHODOPSN"/>
</dbReference>
<dbReference type="AlphaFoldDB" id="A0A6J2VSW4"/>
<feature type="region of interest" description="Disordered" evidence="11">
    <location>
        <begin position="1"/>
        <end position="20"/>
    </location>
</feature>
<dbReference type="InterPro" id="IPR017452">
    <property type="entry name" value="GPCR_Rhodpsn_7TM"/>
</dbReference>
<keyword evidence="2" id="KW-1003">Cell membrane</keyword>
<dbReference type="RefSeq" id="XP_030635157.1">
    <property type="nucleotide sequence ID" value="XM_030779297.1"/>
</dbReference>
<dbReference type="PROSITE" id="PS00237">
    <property type="entry name" value="G_PROTEIN_RECEP_F1_1"/>
    <property type="match status" value="1"/>
</dbReference>
<organism evidence="13 14">
    <name type="scientific">Chanos chanos</name>
    <name type="common">Milkfish</name>
    <name type="synonym">Mugil chanos</name>
    <dbReference type="NCBI Taxonomy" id="29144"/>
    <lineage>
        <taxon>Eukaryota</taxon>
        <taxon>Metazoa</taxon>
        <taxon>Chordata</taxon>
        <taxon>Craniata</taxon>
        <taxon>Vertebrata</taxon>
        <taxon>Euteleostomi</taxon>
        <taxon>Actinopterygii</taxon>
        <taxon>Neopterygii</taxon>
        <taxon>Teleostei</taxon>
        <taxon>Ostariophysi</taxon>
        <taxon>Gonorynchiformes</taxon>
        <taxon>Chanidae</taxon>
        <taxon>Chanos</taxon>
    </lineage>
</organism>
<feature type="domain" description="G-protein coupled receptors family 1 profile" evidence="12">
    <location>
        <begin position="49"/>
        <end position="309"/>
    </location>
</feature>
<evidence type="ECO:0000256" key="4">
    <source>
        <dbReference type="ARBA" id="ARBA00022989"/>
    </source>
</evidence>
<feature type="compositionally biased region" description="Polar residues" evidence="11">
    <location>
        <begin position="1"/>
        <end position="16"/>
    </location>
</feature>
<dbReference type="InParanoid" id="A0A6J2VSW4"/>
<keyword evidence="13" id="KW-1185">Reference proteome</keyword>
<dbReference type="PROSITE" id="PS50262">
    <property type="entry name" value="G_PROTEIN_RECEP_F1_2"/>
    <property type="match status" value="1"/>
</dbReference>
<dbReference type="GO" id="GO:0001992">
    <property type="term" value="P:regulation of systemic arterial blood pressure by vasopressin"/>
    <property type="evidence" value="ECO:0007669"/>
    <property type="project" value="TreeGrafter"/>
</dbReference>
<reference evidence="14" key="1">
    <citation type="submission" date="2025-08" db="UniProtKB">
        <authorList>
            <consortium name="RefSeq"/>
        </authorList>
    </citation>
    <scope>IDENTIFICATION</scope>
</reference>
<evidence type="ECO:0000256" key="1">
    <source>
        <dbReference type="ARBA" id="ARBA00004651"/>
    </source>
</evidence>
<dbReference type="Gene3D" id="1.20.1070.10">
    <property type="entry name" value="Rhodopsin 7-helix transmembrane proteins"/>
    <property type="match status" value="1"/>
</dbReference>
<dbReference type="InterPro" id="IPR001817">
    <property type="entry name" value="Vasoprsn_rcpt"/>
</dbReference>
<evidence type="ECO:0000256" key="2">
    <source>
        <dbReference type="ARBA" id="ARBA00022475"/>
    </source>
</evidence>
<dbReference type="Pfam" id="PF00001">
    <property type="entry name" value="7tm_1"/>
    <property type="match status" value="1"/>
</dbReference>
<dbReference type="PRINTS" id="PR00896">
    <property type="entry name" value="VASOPRESSINR"/>
</dbReference>
<feature type="transmembrane region" description="Helical" evidence="10">
    <location>
        <begin position="255"/>
        <end position="276"/>
    </location>
</feature>
<evidence type="ECO:0000256" key="7">
    <source>
        <dbReference type="ARBA" id="ARBA00023170"/>
    </source>
</evidence>
<evidence type="ECO:0000256" key="9">
    <source>
        <dbReference type="ARBA" id="ARBA00023224"/>
    </source>
</evidence>
<dbReference type="GO" id="GO:0005886">
    <property type="term" value="C:plasma membrane"/>
    <property type="evidence" value="ECO:0007669"/>
    <property type="project" value="UniProtKB-SubCell"/>
</dbReference>
<feature type="transmembrane region" description="Helical" evidence="10">
    <location>
        <begin position="149"/>
        <end position="172"/>
    </location>
</feature>
<proteinExistence type="inferred from homology"/>
<feature type="transmembrane region" description="Helical" evidence="10">
    <location>
        <begin position="36"/>
        <end position="58"/>
    </location>
</feature>
<dbReference type="GO" id="GO:0005000">
    <property type="term" value="F:vasopressin receptor activity"/>
    <property type="evidence" value="ECO:0007669"/>
    <property type="project" value="InterPro"/>
</dbReference>